<evidence type="ECO:0000313" key="2">
    <source>
        <dbReference type="EMBL" id="PKI76938.1"/>
    </source>
</evidence>
<keyword evidence="1" id="KW-0175">Coiled coil</keyword>
<gene>
    <name evidence="2" type="ORF">CRG98_002725</name>
</gene>
<dbReference type="Proteomes" id="UP000233551">
    <property type="component" value="Unassembled WGS sequence"/>
</dbReference>
<dbReference type="AlphaFoldDB" id="A0A2I0L8A3"/>
<sequence>MDWNFLGVAITFWDPIHAVFNIQGPELTLTIEKYRTLIGRTAVTHNIVELNFHTTRPTLISHLLGVQTTHIRAELTYSGALAHKDLTEPPQDKVSTSSRTPSSLGTATLVELTNTRAKKDHLRREVTEKDEELANQHQLQRELARAHSERTPPWRSLRIGLVEVPTHHRMIHP</sequence>
<reference evidence="2 3" key="1">
    <citation type="submission" date="2017-11" db="EMBL/GenBank/DDBJ databases">
        <title>De-novo sequencing of pomegranate (Punica granatum L.) genome.</title>
        <authorList>
            <person name="Akparov Z."/>
            <person name="Amiraslanov A."/>
            <person name="Hajiyeva S."/>
            <person name="Abbasov M."/>
            <person name="Kaur K."/>
            <person name="Hamwieh A."/>
            <person name="Solovyev V."/>
            <person name="Salamov A."/>
            <person name="Braich B."/>
            <person name="Kosarev P."/>
            <person name="Mahmoud A."/>
            <person name="Hajiyev E."/>
            <person name="Babayeva S."/>
            <person name="Izzatullayeva V."/>
            <person name="Mammadov A."/>
            <person name="Mammadov A."/>
            <person name="Sharifova S."/>
            <person name="Ojaghi J."/>
            <person name="Eynullazada K."/>
            <person name="Bayramov B."/>
            <person name="Abdulazimova A."/>
            <person name="Shahmuradov I."/>
        </authorList>
    </citation>
    <scope>NUCLEOTIDE SEQUENCE [LARGE SCALE GENOMIC DNA]</scope>
    <source>
        <strain evidence="3">cv. AG2017</strain>
        <tissue evidence="2">Leaf</tissue>
    </source>
</reference>
<keyword evidence="3" id="KW-1185">Reference proteome</keyword>
<organism evidence="2 3">
    <name type="scientific">Punica granatum</name>
    <name type="common">Pomegranate</name>
    <dbReference type="NCBI Taxonomy" id="22663"/>
    <lineage>
        <taxon>Eukaryota</taxon>
        <taxon>Viridiplantae</taxon>
        <taxon>Streptophyta</taxon>
        <taxon>Embryophyta</taxon>
        <taxon>Tracheophyta</taxon>
        <taxon>Spermatophyta</taxon>
        <taxon>Magnoliopsida</taxon>
        <taxon>eudicotyledons</taxon>
        <taxon>Gunneridae</taxon>
        <taxon>Pentapetalae</taxon>
        <taxon>rosids</taxon>
        <taxon>malvids</taxon>
        <taxon>Myrtales</taxon>
        <taxon>Lythraceae</taxon>
        <taxon>Punica</taxon>
    </lineage>
</organism>
<dbReference type="EMBL" id="PGOL01000107">
    <property type="protein sequence ID" value="PKI76938.1"/>
    <property type="molecule type" value="Genomic_DNA"/>
</dbReference>
<comment type="caution">
    <text evidence="2">The sequence shown here is derived from an EMBL/GenBank/DDBJ whole genome shotgun (WGS) entry which is preliminary data.</text>
</comment>
<protein>
    <submittedName>
        <fullName evidence="2">Uncharacterized protein</fullName>
    </submittedName>
</protein>
<accession>A0A2I0L8A3</accession>
<feature type="coiled-coil region" evidence="1">
    <location>
        <begin position="112"/>
        <end position="149"/>
    </location>
</feature>
<evidence type="ECO:0000256" key="1">
    <source>
        <dbReference type="SAM" id="Coils"/>
    </source>
</evidence>
<evidence type="ECO:0000313" key="3">
    <source>
        <dbReference type="Proteomes" id="UP000233551"/>
    </source>
</evidence>
<name>A0A2I0L8A3_PUNGR</name>
<proteinExistence type="predicted"/>